<organism evidence="2">
    <name type="scientific">Glycine soja</name>
    <name type="common">Wild soybean</name>
    <dbReference type="NCBI Taxonomy" id="3848"/>
    <lineage>
        <taxon>Eukaryota</taxon>
        <taxon>Viridiplantae</taxon>
        <taxon>Streptophyta</taxon>
        <taxon>Embryophyta</taxon>
        <taxon>Tracheophyta</taxon>
        <taxon>Spermatophyta</taxon>
        <taxon>Magnoliopsida</taxon>
        <taxon>eudicotyledons</taxon>
        <taxon>Gunneridae</taxon>
        <taxon>Pentapetalae</taxon>
        <taxon>rosids</taxon>
        <taxon>fabids</taxon>
        <taxon>Fabales</taxon>
        <taxon>Fabaceae</taxon>
        <taxon>Papilionoideae</taxon>
        <taxon>50 kb inversion clade</taxon>
        <taxon>NPAAA clade</taxon>
        <taxon>indigoferoid/millettioid clade</taxon>
        <taxon>Phaseoleae</taxon>
        <taxon>Glycine</taxon>
        <taxon>Glycine subgen. Soja</taxon>
    </lineage>
</organism>
<evidence type="ECO:0000313" key="4">
    <source>
        <dbReference type="Proteomes" id="UP000289340"/>
    </source>
</evidence>
<dbReference type="Proteomes" id="UP000289340">
    <property type="component" value="Chromosome 9"/>
</dbReference>
<dbReference type="EMBL" id="KN640996">
    <property type="protein sequence ID" value="KHN46655.1"/>
    <property type="molecule type" value="Genomic_DNA"/>
</dbReference>
<name>A0A0B2SP00_GLYSO</name>
<dbReference type="SMR" id="A0A0B2SP00"/>
<evidence type="ECO:0000313" key="3">
    <source>
        <dbReference type="EMBL" id="RZB91821.1"/>
    </source>
</evidence>
<feature type="domain" description="NOG1 N-terminal helical" evidence="1">
    <location>
        <begin position="7"/>
        <end position="36"/>
    </location>
</feature>
<accession>A0A0B2SP00</accession>
<dbReference type="Pfam" id="PF17835">
    <property type="entry name" value="NOG1_N"/>
    <property type="match status" value="1"/>
</dbReference>
<dbReference type="InterPro" id="IPR041623">
    <property type="entry name" value="NOG1_N"/>
</dbReference>
<dbReference type="Proteomes" id="UP000053555">
    <property type="component" value="Unassembled WGS sequence"/>
</dbReference>
<evidence type="ECO:0000313" key="2">
    <source>
        <dbReference type="EMBL" id="KHN46655.1"/>
    </source>
</evidence>
<protein>
    <submittedName>
        <fullName evidence="2">Nucleolar GTP-binding protein 1</fullName>
    </submittedName>
</protein>
<evidence type="ECO:0000259" key="1">
    <source>
        <dbReference type="Pfam" id="PF17835"/>
    </source>
</evidence>
<dbReference type="AlphaFoldDB" id="A0A0B2SP00"/>
<reference evidence="3 4" key="2">
    <citation type="submission" date="2018-09" db="EMBL/GenBank/DDBJ databases">
        <title>A high-quality reference genome of wild soybean provides a powerful tool to mine soybean genomes.</title>
        <authorList>
            <person name="Xie M."/>
            <person name="Chung C.Y.L."/>
            <person name="Li M.-W."/>
            <person name="Wong F.-L."/>
            <person name="Chan T.-F."/>
            <person name="Lam H.-M."/>
        </authorList>
    </citation>
    <scope>NUCLEOTIDE SEQUENCE [LARGE SCALE GENOMIC DNA]</scope>
    <source>
        <strain evidence="4">cv. W05</strain>
        <tissue evidence="3">Hypocotyl of etiolated seedlings</tissue>
    </source>
</reference>
<proteinExistence type="predicted"/>
<reference evidence="2" key="1">
    <citation type="submission" date="2014-07" db="EMBL/GenBank/DDBJ databases">
        <title>Identification of a novel salt tolerance gene in wild soybean by whole-genome sequencing.</title>
        <authorList>
            <person name="Lam H.-M."/>
            <person name="Qi X."/>
            <person name="Li M.-W."/>
            <person name="Liu X."/>
            <person name="Xie M."/>
            <person name="Ni M."/>
            <person name="Xu X."/>
        </authorList>
    </citation>
    <scope>NUCLEOTIDE SEQUENCE [LARGE SCALE GENOMIC DNA]</scope>
    <source>
        <tissue evidence="2">Root</tissue>
    </source>
</reference>
<dbReference type="EMBL" id="QZWG01000009">
    <property type="protein sequence ID" value="RZB91821.1"/>
    <property type="molecule type" value="Genomic_DNA"/>
</dbReference>
<sequence length="52" mass="5907">MVQYNLKKITVVPNGKDVVDIILSRTQRQTPTVVHKCFGWCVMGSVTKWGED</sequence>
<gene>
    <name evidence="3" type="ORF">D0Y65_024001</name>
    <name evidence="2" type="ORF">glysoja_041319</name>
</gene>
<keyword evidence="4" id="KW-1185">Reference proteome</keyword>